<proteinExistence type="predicted"/>
<dbReference type="AlphaFoldDB" id="A0A2P2Q023"/>
<organism evidence="1">
    <name type="scientific">Rhizophora mucronata</name>
    <name type="common">Asiatic mangrove</name>
    <dbReference type="NCBI Taxonomy" id="61149"/>
    <lineage>
        <taxon>Eukaryota</taxon>
        <taxon>Viridiplantae</taxon>
        <taxon>Streptophyta</taxon>
        <taxon>Embryophyta</taxon>
        <taxon>Tracheophyta</taxon>
        <taxon>Spermatophyta</taxon>
        <taxon>Magnoliopsida</taxon>
        <taxon>eudicotyledons</taxon>
        <taxon>Gunneridae</taxon>
        <taxon>Pentapetalae</taxon>
        <taxon>rosids</taxon>
        <taxon>fabids</taxon>
        <taxon>Malpighiales</taxon>
        <taxon>Rhizophoraceae</taxon>
        <taxon>Rhizophora</taxon>
    </lineage>
</organism>
<sequence length="50" mass="5548">MLALSRLSFITTYIICTLLNEGLRSYEGILHFPHSHAPTTGNRGACPVQF</sequence>
<evidence type="ECO:0000313" key="1">
    <source>
        <dbReference type="EMBL" id="MBX60327.1"/>
    </source>
</evidence>
<accession>A0A2P2Q023</accession>
<protein>
    <submittedName>
        <fullName evidence="1">Uncharacterized protein</fullName>
    </submittedName>
</protein>
<reference evidence="1" key="1">
    <citation type="submission" date="2018-02" db="EMBL/GenBank/DDBJ databases">
        <title>Rhizophora mucronata_Transcriptome.</title>
        <authorList>
            <person name="Meera S.P."/>
            <person name="Sreeshan A."/>
            <person name="Augustine A."/>
        </authorList>
    </citation>
    <scope>NUCLEOTIDE SEQUENCE</scope>
    <source>
        <tissue evidence="1">Leaf</tissue>
    </source>
</reference>
<name>A0A2P2Q023_RHIMU</name>
<dbReference type="EMBL" id="GGEC01079843">
    <property type="protein sequence ID" value="MBX60327.1"/>
    <property type="molecule type" value="Transcribed_RNA"/>
</dbReference>